<keyword evidence="5 8" id="KW-0418">Kinase</keyword>
<comment type="caution">
    <text evidence="8">The sequence shown here is derived from an EMBL/GenBank/DDBJ whole genome shotgun (WGS) entry which is preliminary data.</text>
</comment>
<keyword evidence="6" id="KW-0472">Membrane</keyword>
<protein>
    <recommendedName>
        <fullName evidence="2">histidine kinase</fullName>
        <ecNumber evidence="2">2.7.13.3</ecNumber>
    </recommendedName>
</protein>
<feature type="transmembrane region" description="Helical" evidence="6">
    <location>
        <begin position="138"/>
        <end position="160"/>
    </location>
</feature>
<evidence type="ECO:0000259" key="7">
    <source>
        <dbReference type="PROSITE" id="PS50109"/>
    </source>
</evidence>
<dbReference type="PROSITE" id="PS50109">
    <property type="entry name" value="HIS_KIN"/>
    <property type="match status" value="1"/>
</dbReference>
<dbReference type="InterPro" id="IPR005467">
    <property type="entry name" value="His_kinase_dom"/>
</dbReference>
<evidence type="ECO:0000256" key="5">
    <source>
        <dbReference type="ARBA" id="ARBA00022777"/>
    </source>
</evidence>
<keyword evidence="3" id="KW-0597">Phosphoprotein</keyword>
<keyword evidence="4" id="KW-0808">Transferase</keyword>
<dbReference type="SMART" id="SM00388">
    <property type="entry name" value="HisKA"/>
    <property type="match status" value="1"/>
</dbReference>
<dbReference type="CDD" id="cd00082">
    <property type="entry name" value="HisKA"/>
    <property type="match status" value="1"/>
</dbReference>
<keyword evidence="6" id="KW-1133">Transmembrane helix</keyword>
<dbReference type="EMBL" id="BAAAEM010000002">
    <property type="protein sequence ID" value="GAA0465280.1"/>
    <property type="molecule type" value="Genomic_DNA"/>
</dbReference>
<evidence type="ECO:0000313" key="9">
    <source>
        <dbReference type="Proteomes" id="UP001500713"/>
    </source>
</evidence>
<keyword evidence="6" id="KW-0812">Transmembrane</keyword>
<name>A0ABN1A1H1_9SPHN</name>
<dbReference type="InterPro" id="IPR036890">
    <property type="entry name" value="HATPase_C_sf"/>
</dbReference>
<organism evidence="8 9">
    <name type="scientific">Parasphingorhabdus litoris</name>
    <dbReference type="NCBI Taxonomy" id="394733"/>
    <lineage>
        <taxon>Bacteria</taxon>
        <taxon>Pseudomonadati</taxon>
        <taxon>Pseudomonadota</taxon>
        <taxon>Alphaproteobacteria</taxon>
        <taxon>Sphingomonadales</taxon>
        <taxon>Sphingomonadaceae</taxon>
        <taxon>Parasphingorhabdus</taxon>
    </lineage>
</organism>
<reference evidence="8 9" key="1">
    <citation type="journal article" date="2019" name="Int. J. Syst. Evol. Microbiol.">
        <title>The Global Catalogue of Microorganisms (GCM) 10K type strain sequencing project: providing services to taxonomists for standard genome sequencing and annotation.</title>
        <authorList>
            <consortium name="The Broad Institute Genomics Platform"/>
            <consortium name="The Broad Institute Genome Sequencing Center for Infectious Disease"/>
            <person name="Wu L."/>
            <person name="Ma J."/>
        </authorList>
    </citation>
    <scope>NUCLEOTIDE SEQUENCE [LARGE SCALE GENOMIC DNA]</scope>
    <source>
        <strain evidence="8 9">JCM 14162</strain>
    </source>
</reference>
<dbReference type="InterPro" id="IPR036097">
    <property type="entry name" value="HisK_dim/P_sf"/>
</dbReference>
<proteinExistence type="predicted"/>
<keyword evidence="9" id="KW-1185">Reference proteome</keyword>
<dbReference type="EC" id="2.7.13.3" evidence="2"/>
<dbReference type="Proteomes" id="UP001500713">
    <property type="component" value="Unassembled WGS sequence"/>
</dbReference>
<dbReference type="PANTHER" id="PTHR45436">
    <property type="entry name" value="SENSOR HISTIDINE KINASE YKOH"/>
    <property type="match status" value="1"/>
</dbReference>
<evidence type="ECO:0000256" key="6">
    <source>
        <dbReference type="SAM" id="Phobius"/>
    </source>
</evidence>
<dbReference type="GO" id="GO:0016301">
    <property type="term" value="F:kinase activity"/>
    <property type="evidence" value="ECO:0007669"/>
    <property type="project" value="UniProtKB-KW"/>
</dbReference>
<dbReference type="InterPro" id="IPR003661">
    <property type="entry name" value="HisK_dim/P_dom"/>
</dbReference>
<dbReference type="SUPFAM" id="SSF47384">
    <property type="entry name" value="Homodimeric domain of signal transducing histidine kinase"/>
    <property type="match status" value="1"/>
</dbReference>
<accession>A0ABN1A1H1</accession>
<dbReference type="Gene3D" id="1.10.287.130">
    <property type="match status" value="1"/>
</dbReference>
<dbReference type="PANTHER" id="PTHR45436:SF16">
    <property type="entry name" value="HISTIDINE KINASE"/>
    <property type="match status" value="1"/>
</dbReference>
<dbReference type="SUPFAM" id="SSF55874">
    <property type="entry name" value="ATPase domain of HSP90 chaperone/DNA topoisomerase II/histidine kinase"/>
    <property type="match status" value="1"/>
</dbReference>
<evidence type="ECO:0000256" key="3">
    <source>
        <dbReference type="ARBA" id="ARBA00022553"/>
    </source>
</evidence>
<evidence type="ECO:0000313" key="8">
    <source>
        <dbReference type="EMBL" id="GAA0465280.1"/>
    </source>
</evidence>
<comment type="catalytic activity">
    <reaction evidence="1">
        <text>ATP + protein L-histidine = ADP + protein N-phospho-L-histidine.</text>
        <dbReference type="EC" id="2.7.13.3"/>
    </reaction>
</comment>
<dbReference type="Gene3D" id="3.30.565.10">
    <property type="entry name" value="Histidine kinase-like ATPase, C-terminal domain"/>
    <property type="match status" value="1"/>
</dbReference>
<evidence type="ECO:0000256" key="1">
    <source>
        <dbReference type="ARBA" id="ARBA00000085"/>
    </source>
</evidence>
<dbReference type="Pfam" id="PF00512">
    <property type="entry name" value="HisKA"/>
    <property type="match status" value="1"/>
</dbReference>
<evidence type="ECO:0000256" key="4">
    <source>
        <dbReference type="ARBA" id="ARBA00022679"/>
    </source>
</evidence>
<dbReference type="InterPro" id="IPR050428">
    <property type="entry name" value="TCS_sensor_his_kinase"/>
</dbReference>
<gene>
    <name evidence="8" type="ORF">GCM10009096_02320</name>
</gene>
<evidence type="ECO:0000256" key="2">
    <source>
        <dbReference type="ARBA" id="ARBA00012438"/>
    </source>
</evidence>
<feature type="domain" description="Histidine kinase" evidence="7">
    <location>
        <begin position="225"/>
        <end position="406"/>
    </location>
</feature>
<sequence length="406" mass="44471">MMSKSPTVRALLTRNLLFSVSLCFAATVLIAVLSSFDLEDQIFENQVSRKADEIAATQRTSSSARGEKVTGLEMEHYLGHDALPPVLKAKINSDWPDGEYEITVDQANHYHIAVRSNAGVPSYLVFNARPYVRSVDQVVKFIVIVGILGVIMLAIALVFLRRLAKRLSIPVEVMAASAARHSAIALEPSELTHAPKEVAFLAEALLERDRRIDELVERERQFNRDVSHELRTPLSIAVGAAELLEVSGSKNPAMTRLTSSLGNMRLLTEGILWLGREPDAGAACNVWQNCESAAQINQHMRDHRKVSFSIMGQRDTNMPVPDAVAQVILGNLIRNAFNFTKEGNVSILILPRGVLIEDTGVGFGKPGDVSGFGIGLSLTQRLCTHFGLELSVRPGEKSGTIAKLTW</sequence>